<evidence type="ECO:0000313" key="3">
    <source>
        <dbReference type="Proteomes" id="UP000193067"/>
    </source>
</evidence>
<organism evidence="2 3">
    <name type="scientific">Trametes coccinea (strain BRFM310)</name>
    <name type="common">Pycnoporus coccineus</name>
    <dbReference type="NCBI Taxonomy" id="1353009"/>
    <lineage>
        <taxon>Eukaryota</taxon>
        <taxon>Fungi</taxon>
        <taxon>Dikarya</taxon>
        <taxon>Basidiomycota</taxon>
        <taxon>Agaricomycotina</taxon>
        <taxon>Agaricomycetes</taxon>
        <taxon>Polyporales</taxon>
        <taxon>Polyporaceae</taxon>
        <taxon>Trametes</taxon>
    </lineage>
</organism>
<gene>
    <name evidence="2" type="ORF">PYCCODRAFT_1433259</name>
</gene>
<sequence length="206" mass="22706">MPPRKNPDLKQGKLSFASKRNSSTATAAGSKQKSSKSTPSRKASRASPSPASATEPITNVIDISSSSDDSADEDYTAPAAKKRRLNASGRARKTEVETVEPSESEKEKEPLDVKDKRWRKAYGLARNKMGNIKPVHTEGQSMVHHILRVFDLSYEYGPCIGMSRLDRWERAHALGLNPPLEVKEILLTKEGSADEQFSQSVFHGEV</sequence>
<reference evidence="2 3" key="1">
    <citation type="journal article" date="2015" name="Biotechnol. Biofuels">
        <title>Enhanced degradation of softwood versus hardwood by the white-rot fungus Pycnoporus coccineus.</title>
        <authorList>
            <person name="Couturier M."/>
            <person name="Navarro D."/>
            <person name="Chevret D."/>
            <person name="Henrissat B."/>
            <person name="Piumi F."/>
            <person name="Ruiz-Duenas F.J."/>
            <person name="Martinez A.T."/>
            <person name="Grigoriev I.V."/>
            <person name="Riley R."/>
            <person name="Lipzen A."/>
            <person name="Berrin J.G."/>
            <person name="Master E.R."/>
            <person name="Rosso M.N."/>
        </authorList>
    </citation>
    <scope>NUCLEOTIDE SEQUENCE [LARGE SCALE GENOMIC DNA]</scope>
    <source>
        <strain evidence="2 3">BRFM310</strain>
    </source>
</reference>
<name>A0A1Y2IUW0_TRAC3</name>
<proteinExistence type="predicted"/>
<feature type="compositionally biased region" description="Low complexity" evidence="1">
    <location>
        <begin position="35"/>
        <end position="54"/>
    </location>
</feature>
<dbReference type="PANTHER" id="PTHR14303:SF0">
    <property type="entry name" value="DNA POLYMERASE DELTA SUBUNIT 4"/>
    <property type="match status" value="1"/>
</dbReference>
<dbReference type="AlphaFoldDB" id="A0A1Y2IUW0"/>
<dbReference type="Proteomes" id="UP000193067">
    <property type="component" value="Unassembled WGS sequence"/>
</dbReference>
<dbReference type="EMBL" id="KZ084095">
    <property type="protein sequence ID" value="OSD04926.1"/>
    <property type="molecule type" value="Genomic_DNA"/>
</dbReference>
<feature type="compositionally biased region" description="Basic and acidic residues" evidence="1">
    <location>
        <begin position="1"/>
        <end position="11"/>
    </location>
</feature>
<keyword evidence="3" id="KW-1185">Reference proteome</keyword>
<protein>
    <recommendedName>
        <fullName evidence="4">DNA polymerase delta subunit 4</fullName>
    </recommendedName>
</protein>
<dbReference type="GO" id="GO:0043625">
    <property type="term" value="C:delta DNA polymerase complex"/>
    <property type="evidence" value="ECO:0007669"/>
    <property type="project" value="TreeGrafter"/>
</dbReference>
<evidence type="ECO:0000313" key="2">
    <source>
        <dbReference type="EMBL" id="OSD04926.1"/>
    </source>
</evidence>
<dbReference type="GO" id="GO:0003887">
    <property type="term" value="F:DNA-directed DNA polymerase activity"/>
    <property type="evidence" value="ECO:0007669"/>
    <property type="project" value="TreeGrafter"/>
</dbReference>
<evidence type="ECO:0008006" key="4">
    <source>
        <dbReference type="Google" id="ProtNLM"/>
    </source>
</evidence>
<dbReference type="OrthoDB" id="337486at2759"/>
<dbReference type="STRING" id="1353009.A0A1Y2IUW0"/>
<feature type="region of interest" description="Disordered" evidence="1">
    <location>
        <begin position="1"/>
        <end position="112"/>
    </location>
</feature>
<accession>A0A1Y2IUW0</accession>
<feature type="compositionally biased region" description="Basic and acidic residues" evidence="1">
    <location>
        <begin position="103"/>
        <end position="112"/>
    </location>
</feature>
<dbReference type="InterPro" id="IPR007218">
    <property type="entry name" value="DNA_pol_delta_4"/>
</dbReference>
<dbReference type="GO" id="GO:0006261">
    <property type="term" value="P:DNA-templated DNA replication"/>
    <property type="evidence" value="ECO:0007669"/>
    <property type="project" value="TreeGrafter"/>
</dbReference>
<dbReference type="PANTHER" id="PTHR14303">
    <property type="entry name" value="DNA POLYMERASE DELTA SUBUNIT 4"/>
    <property type="match status" value="1"/>
</dbReference>
<feature type="compositionally biased region" description="Polar residues" evidence="1">
    <location>
        <begin position="18"/>
        <end position="32"/>
    </location>
</feature>
<dbReference type="Pfam" id="PF04081">
    <property type="entry name" value="DNA_pol_delta_4"/>
    <property type="match status" value="1"/>
</dbReference>
<evidence type="ECO:0000256" key="1">
    <source>
        <dbReference type="SAM" id="MobiDB-lite"/>
    </source>
</evidence>
<dbReference type="GO" id="GO:0000731">
    <property type="term" value="P:DNA synthesis involved in DNA repair"/>
    <property type="evidence" value="ECO:0007669"/>
    <property type="project" value="InterPro"/>
</dbReference>